<reference evidence="3 4" key="1">
    <citation type="submission" date="2021-01" db="EMBL/GenBank/DDBJ databases">
        <title>Whole genome shotgun sequence of Planobispora longispora NBRC 13918.</title>
        <authorList>
            <person name="Komaki H."/>
            <person name="Tamura T."/>
        </authorList>
    </citation>
    <scope>NUCLEOTIDE SEQUENCE [LARGE SCALE GENOMIC DNA]</scope>
    <source>
        <strain evidence="3 4">NBRC 13918</strain>
    </source>
</reference>
<name>A0A8J3W992_9ACTN</name>
<dbReference type="EMBL" id="BOOH01000078">
    <property type="protein sequence ID" value="GIH81484.1"/>
    <property type="molecule type" value="Genomic_DNA"/>
</dbReference>
<feature type="transmembrane region" description="Helical" evidence="2">
    <location>
        <begin position="35"/>
        <end position="52"/>
    </location>
</feature>
<comment type="caution">
    <text evidence="3">The sequence shown here is derived from an EMBL/GenBank/DDBJ whole genome shotgun (WGS) entry which is preliminary data.</text>
</comment>
<evidence type="ECO:0000313" key="4">
    <source>
        <dbReference type="Proteomes" id="UP000616724"/>
    </source>
</evidence>
<evidence type="ECO:0000256" key="1">
    <source>
        <dbReference type="SAM" id="MobiDB-lite"/>
    </source>
</evidence>
<feature type="region of interest" description="Disordered" evidence="1">
    <location>
        <begin position="73"/>
        <end position="124"/>
    </location>
</feature>
<gene>
    <name evidence="3" type="ORF">Plo01_79130</name>
</gene>
<organism evidence="3 4">
    <name type="scientific">Planobispora longispora</name>
    <dbReference type="NCBI Taxonomy" id="28887"/>
    <lineage>
        <taxon>Bacteria</taxon>
        <taxon>Bacillati</taxon>
        <taxon>Actinomycetota</taxon>
        <taxon>Actinomycetes</taxon>
        <taxon>Streptosporangiales</taxon>
        <taxon>Streptosporangiaceae</taxon>
        <taxon>Planobispora</taxon>
    </lineage>
</organism>
<keyword evidence="2" id="KW-1133">Transmembrane helix</keyword>
<evidence type="ECO:0000256" key="2">
    <source>
        <dbReference type="SAM" id="Phobius"/>
    </source>
</evidence>
<dbReference type="AlphaFoldDB" id="A0A8J3W992"/>
<keyword evidence="2" id="KW-0812">Transmembrane</keyword>
<keyword evidence="4" id="KW-1185">Reference proteome</keyword>
<keyword evidence="2" id="KW-0472">Membrane</keyword>
<feature type="compositionally biased region" description="Low complexity" evidence="1">
    <location>
        <begin position="112"/>
        <end position="124"/>
    </location>
</feature>
<protein>
    <submittedName>
        <fullName evidence="3">Uncharacterized protein</fullName>
    </submittedName>
</protein>
<feature type="compositionally biased region" description="Low complexity" evidence="1">
    <location>
        <begin position="93"/>
        <end position="104"/>
    </location>
</feature>
<proteinExistence type="predicted"/>
<evidence type="ECO:0000313" key="3">
    <source>
        <dbReference type="EMBL" id="GIH81484.1"/>
    </source>
</evidence>
<dbReference type="Proteomes" id="UP000616724">
    <property type="component" value="Unassembled WGS sequence"/>
</dbReference>
<accession>A0A8J3W992</accession>
<sequence>MLLVNPLTLLIALVLDAPALWHAFVLEDLDIATALVRYLLAVLVSGLMLSVVRRVTAPYVQADDGKAVEGTVTTLSVDRVPPGGRRMTDAADPEAGPELLELEPTQIQSPRAEVAALPPAVAAE</sequence>